<keyword evidence="4" id="KW-1185">Reference proteome</keyword>
<feature type="signal peptide" evidence="2">
    <location>
        <begin position="1"/>
        <end position="22"/>
    </location>
</feature>
<proteinExistence type="predicted"/>
<feature type="compositionally biased region" description="Polar residues" evidence="1">
    <location>
        <begin position="202"/>
        <end position="215"/>
    </location>
</feature>
<reference evidence="3" key="2">
    <citation type="submission" date="2021-01" db="EMBL/GenBank/DDBJ databases">
        <authorList>
            <person name="Schikora-Tamarit M.A."/>
        </authorList>
    </citation>
    <scope>NUCLEOTIDE SEQUENCE</scope>
    <source>
        <strain evidence="3">NCAIM Y.01608</strain>
    </source>
</reference>
<feature type="chain" id="PRO_5043713817" evidence="2">
    <location>
        <begin position="23"/>
        <end position="316"/>
    </location>
</feature>
<dbReference type="RefSeq" id="XP_018210354.1">
    <property type="nucleotide sequence ID" value="XM_018357424.1"/>
</dbReference>
<evidence type="ECO:0000313" key="3">
    <source>
        <dbReference type="EMBL" id="KAH3677497.1"/>
    </source>
</evidence>
<comment type="caution">
    <text evidence="3">The sequence shown here is derived from an EMBL/GenBank/DDBJ whole genome shotgun (WGS) entry which is preliminary data.</text>
</comment>
<feature type="compositionally biased region" description="Low complexity" evidence="1">
    <location>
        <begin position="216"/>
        <end position="239"/>
    </location>
</feature>
<dbReference type="Proteomes" id="UP000788993">
    <property type="component" value="Unassembled WGS sequence"/>
</dbReference>
<evidence type="ECO:0000256" key="2">
    <source>
        <dbReference type="SAM" id="SignalP"/>
    </source>
</evidence>
<evidence type="ECO:0000256" key="1">
    <source>
        <dbReference type="SAM" id="MobiDB-lite"/>
    </source>
</evidence>
<feature type="compositionally biased region" description="Polar residues" evidence="1">
    <location>
        <begin position="142"/>
        <end position="151"/>
    </location>
</feature>
<feature type="region of interest" description="Disordered" evidence="1">
    <location>
        <begin position="142"/>
        <end position="161"/>
    </location>
</feature>
<gene>
    <name evidence="3" type="ORF">OGATHE_000971</name>
</gene>
<evidence type="ECO:0000313" key="4">
    <source>
        <dbReference type="Proteomes" id="UP000788993"/>
    </source>
</evidence>
<reference evidence="3" key="1">
    <citation type="journal article" date="2021" name="Open Biol.">
        <title>Shared evolutionary footprints suggest mitochondrial oxidative damage underlies multiple complex I losses in fungi.</title>
        <authorList>
            <person name="Schikora-Tamarit M.A."/>
            <person name="Marcet-Houben M."/>
            <person name="Nosek J."/>
            <person name="Gabaldon T."/>
        </authorList>
    </citation>
    <scope>NUCLEOTIDE SEQUENCE</scope>
    <source>
        <strain evidence="3">NCAIM Y.01608</strain>
    </source>
</reference>
<dbReference type="EMBL" id="JAEUBD010000108">
    <property type="protein sequence ID" value="KAH3677497.1"/>
    <property type="molecule type" value="Genomic_DNA"/>
</dbReference>
<organism evidence="3 4">
    <name type="scientific">Ogataea polymorpha</name>
    <dbReference type="NCBI Taxonomy" id="460523"/>
    <lineage>
        <taxon>Eukaryota</taxon>
        <taxon>Fungi</taxon>
        <taxon>Dikarya</taxon>
        <taxon>Ascomycota</taxon>
        <taxon>Saccharomycotina</taxon>
        <taxon>Pichiomycetes</taxon>
        <taxon>Pichiales</taxon>
        <taxon>Pichiaceae</taxon>
        <taxon>Ogataea</taxon>
    </lineage>
</organism>
<feature type="region of interest" description="Disordered" evidence="1">
    <location>
        <begin position="202"/>
        <end position="239"/>
    </location>
</feature>
<protein>
    <submittedName>
        <fullName evidence="3">Uncharacterized protein</fullName>
    </submittedName>
</protein>
<name>A0A1B7SG28_9ASCO</name>
<sequence length="316" mass="33608">MKSSLLLLAPVFLSYFSAAANAEKAKIFNFDVLEEKALNPVSGQDTKNPLEGIDLDQLVNVVYITLEPSTVFVTVTRTLHQVVTTATTTVTAETEQTPLYSFTGSISDSKSSTVNTTAPSVSMPIASTLPASGNDTVITATSSEPLSSSHITPSSTQPLSTTTYTEGKLDFVIGKEKKASTDTETASYYDELVQYVSSVFSPPTSELPSSTGPIASTSMSSFSSTLSTSSTKTKTQTSTRSMSIGLSTSVLHNATQNSTKTDHDDYSDIVDGFNPYKDLPLSDIDLNFSNDSPRLNARGVLIGMSATIFIFGVFAL</sequence>
<accession>A0A1B7SG28</accession>
<keyword evidence="2" id="KW-0732">Signal</keyword>
<dbReference type="AlphaFoldDB" id="A0A1B7SG28"/>
<feature type="compositionally biased region" description="Low complexity" evidence="1">
    <location>
        <begin position="152"/>
        <end position="161"/>
    </location>
</feature>